<comment type="caution">
    <text evidence="8">The sequence shown here is derived from an EMBL/GenBank/DDBJ whole genome shotgun (WGS) entry which is preliminary data.</text>
</comment>
<dbReference type="Pfam" id="PF13015">
    <property type="entry name" value="PRKCSH_1"/>
    <property type="match status" value="1"/>
</dbReference>
<feature type="coiled-coil region" evidence="5">
    <location>
        <begin position="395"/>
        <end position="422"/>
    </location>
</feature>
<dbReference type="InterPro" id="IPR039794">
    <property type="entry name" value="Gtb1-like"/>
</dbReference>
<feature type="coiled-coil region" evidence="5">
    <location>
        <begin position="143"/>
        <end position="219"/>
    </location>
</feature>
<feature type="signal peptide" evidence="6">
    <location>
        <begin position="1"/>
        <end position="16"/>
    </location>
</feature>
<feature type="chain" id="PRO_5042289259" description="Glucosidase 2 subunit beta" evidence="6">
    <location>
        <begin position="17"/>
        <end position="554"/>
    </location>
</feature>
<accession>A0AAD7ZLZ3</accession>
<dbReference type="GO" id="GO:0006491">
    <property type="term" value="P:N-glycan processing"/>
    <property type="evidence" value="ECO:0007669"/>
    <property type="project" value="TreeGrafter"/>
</dbReference>
<reference evidence="8" key="2">
    <citation type="submission" date="2023-05" db="EMBL/GenBank/DDBJ databases">
        <authorList>
            <person name="Fouks B."/>
        </authorList>
    </citation>
    <scope>NUCLEOTIDE SEQUENCE</scope>
    <source>
        <strain evidence="8">Stay&amp;Tobe</strain>
        <tissue evidence="8">Testes</tissue>
    </source>
</reference>
<dbReference type="InterPro" id="IPR028146">
    <property type="entry name" value="PRKCSH_N"/>
</dbReference>
<dbReference type="Proteomes" id="UP001233999">
    <property type="component" value="Unassembled WGS sequence"/>
</dbReference>
<evidence type="ECO:0000256" key="2">
    <source>
        <dbReference type="ARBA" id="ARBA00022729"/>
    </source>
</evidence>
<dbReference type="InterPro" id="IPR002172">
    <property type="entry name" value="LDrepeatLR_classA_rpt"/>
</dbReference>
<evidence type="ECO:0000256" key="6">
    <source>
        <dbReference type="SAM" id="SignalP"/>
    </source>
</evidence>
<evidence type="ECO:0000256" key="3">
    <source>
        <dbReference type="ARBA" id="ARBA00022824"/>
    </source>
</evidence>
<keyword evidence="3" id="KW-0256">Endoplasmic reticulum</keyword>
<dbReference type="PANTHER" id="PTHR12630:SF1">
    <property type="entry name" value="GLUCOSIDASE 2 SUBUNIT BETA"/>
    <property type="match status" value="1"/>
</dbReference>
<gene>
    <name evidence="8" type="ORF">L9F63_022814</name>
</gene>
<evidence type="ECO:0000259" key="7">
    <source>
        <dbReference type="PROSITE" id="PS51914"/>
    </source>
</evidence>
<dbReference type="PROSITE" id="PS51914">
    <property type="entry name" value="MRH"/>
    <property type="match status" value="1"/>
</dbReference>
<dbReference type="Gene3D" id="4.10.400.10">
    <property type="entry name" value="Low-density Lipoprotein Receptor"/>
    <property type="match status" value="1"/>
</dbReference>
<sequence length="554" mass="62859">MNLCIILLSLFGISKSSEILRPRGVSISRASLYSPDRDFKCFDGSHTIPFTQVNDDYCDCEDGSDEPGTPACPNGTFHCTNAGHRPLNIPSSRVNDGICDCCDASDEYVSSASCVNNCNELGKAARVEAQKLAKLTKIGSEMRVQLSKKGKQLKQEKKEKLEQLEKDRVEAEALKREKESLKTAAEELENKALEKYRKIEEEEKQKEQEEEKKNSEQEAFEHFHRLDSNQNGNQKIEGSSPVGTFDQNKDGAISEEEAKFFLDGKEALNWEEFLTSGWPRMKPFLMLDKGLFKPPVIEPPTDLRAIWWPTEEFPNQSSFFITGHDSTLEFSNDGDDKQFEGAQSGTENEDITSCAVIFEKSTTREFREIVPETGPVKITEFYEISLHLVANQEKASKARNDMDEADRSLRDVQREIRQIEESLEKDYGPEEEFAPLDGECFEYTDLEYTYRFCPFDPVIVVTQRPKSGGGDTRLGTWDKWIGPEENKYLEMIYDKGQACWNGPQRSTKVKLRCGVENGVIAVSEPNRCEYVFEFTTPSICQTVEAPENTGHDEL</sequence>
<dbReference type="EMBL" id="JASPKZ010007730">
    <property type="protein sequence ID" value="KAJ9582855.1"/>
    <property type="molecule type" value="Genomic_DNA"/>
</dbReference>
<dbReference type="CDD" id="cd00112">
    <property type="entry name" value="LDLa"/>
    <property type="match status" value="1"/>
</dbReference>
<dbReference type="PANTHER" id="PTHR12630">
    <property type="entry name" value="N-LINKED OLIGOSACCHARIDE PROCESSING"/>
    <property type="match status" value="1"/>
</dbReference>
<evidence type="ECO:0000256" key="5">
    <source>
        <dbReference type="SAM" id="Coils"/>
    </source>
</evidence>
<organism evidence="8 9">
    <name type="scientific">Diploptera punctata</name>
    <name type="common">Pacific beetle cockroach</name>
    <dbReference type="NCBI Taxonomy" id="6984"/>
    <lineage>
        <taxon>Eukaryota</taxon>
        <taxon>Metazoa</taxon>
        <taxon>Ecdysozoa</taxon>
        <taxon>Arthropoda</taxon>
        <taxon>Hexapoda</taxon>
        <taxon>Insecta</taxon>
        <taxon>Pterygota</taxon>
        <taxon>Neoptera</taxon>
        <taxon>Polyneoptera</taxon>
        <taxon>Dictyoptera</taxon>
        <taxon>Blattodea</taxon>
        <taxon>Blaberoidea</taxon>
        <taxon>Blaberidae</taxon>
        <taxon>Diplopterinae</taxon>
        <taxon>Diploptera</taxon>
    </lineage>
</organism>
<dbReference type="Pfam" id="PF12999">
    <property type="entry name" value="PRKCSH-like"/>
    <property type="match status" value="1"/>
</dbReference>
<dbReference type="InterPro" id="IPR044865">
    <property type="entry name" value="MRH_dom"/>
</dbReference>
<keyword evidence="2 6" id="KW-0732">Signal</keyword>
<dbReference type="SUPFAM" id="SSF50911">
    <property type="entry name" value="Mannose 6-phosphate receptor domain"/>
    <property type="match status" value="1"/>
</dbReference>
<name>A0AAD7ZLZ3_DIPPU</name>
<feature type="domain" description="MRH" evidence="7">
    <location>
        <begin position="438"/>
        <end position="542"/>
    </location>
</feature>
<dbReference type="InterPro" id="IPR009011">
    <property type="entry name" value="Man6P_isomerase_rcpt-bd_dom_sf"/>
</dbReference>
<dbReference type="InterPro" id="IPR036055">
    <property type="entry name" value="LDL_receptor-like_sf"/>
</dbReference>
<dbReference type="AlphaFoldDB" id="A0AAD7ZLZ3"/>
<reference evidence="8" key="1">
    <citation type="journal article" date="2023" name="IScience">
        <title>Live-bearing cockroach genome reveals convergent evolutionary mechanisms linked to viviparity in insects and beyond.</title>
        <authorList>
            <person name="Fouks B."/>
            <person name="Harrison M.C."/>
            <person name="Mikhailova A.A."/>
            <person name="Marchal E."/>
            <person name="English S."/>
            <person name="Carruthers M."/>
            <person name="Jennings E.C."/>
            <person name="Chiamaka E.L."/>
            <person name="Frigard R.A."/>
            <person name="Pippel M."/>
            <person name="Attardo G.M."/>
            <person name="Benoit J.B."/>
            <person name="Bornberg-Bauer E."/>
            <person name="Tobe S.S."/>
        </authorList>
    </citation>
    <scope>NUCLEOTIDE SEQUENCE</scope>
    <source>
        <strain evidence="8">Stay&amp;Tobe</strain>
    </source>
</reference>
<dbReference type="Gene3D" id="2.70.130.10">
    <property type="entry name" value="Mannose-6-phosphate receptor binding domain"/>
    <property type="match status" value="1"/>
</dbReference>
<evidence type="ECO:0000256" key="4">
    <source>
        <dbReference type="ARBA" id="ARBA00023157"/>
    </source>
</evidence>
<proteinExistence type="predicted"/>
<keyword evidence="5" id="KW-0175">Coiled coil</keyword>
<dbReference type="GO" id="GO:0017177">
    <property type="term" value="C:glucosidase II complex"/>
    <property type="evidence" value="ECO:0007669"/>
    <property type="project" value="TreeGrafter"/>
</dbReference>
<keyword evidence="9" id="KW-1185">Reference proteome</keyword>
<keyword evidence="4" id="KW-1015">Disulfide bond</keyword>
<evidence type="ECO:0000256" key="1">
    <source>
        <dbReference type="ARBA" id="ARBA00022387"/>
    </source>
</evidence>
<protein>
    <recommendedName>
        <fullName evidence="1">Glucosidase 2 subunit beta</fullName>
    </recommendedName>
</protein>
<dbReference type="InterPro" id="IPR036607">
    <property type="entry name" value="PRKCSH"/>
</dbReference>
<evidence type="ECO:0000313" key="8">
    <source>
        <dbReference type="EMBL" id="KAJ9582855.1"/>
    </source>
</evidence>
<evidence type="ECO:0000313" key="9">
    <source>
        <dbReference type="Proteomes" id="UP001233999"/>
    </source>
</evidence>